<feature type="transmembrane region" description="Helical" evidence="6">
    <location>
        <begin position="318"/>
        <end position="340"/>
    </location>
</feature>
<keyword evidence="3 6" id="KW-0812">Transmembrane</keyword>
<dbReference type="PATRIC" id="fig|1299334.3.peg.3898"/>
<dbReference type="GO" id="GO:0005886">
    <property type="term" value="C:plasma membrane"/>
    <property type="evidence" value="ECO:0007669"/>
    <property type="project" value="UniProtKB-SubCell"/>
</dbReference>
<keyword evidence="5 6" id="KW-0472">Membrane</keyword>
<dbReference type="EMBL" id="JAOB01000040">
    <property type="protein sequence ID" value="EUA43922.1"/>
    <property type="molecule type" value="Genomic_DNA"/>
</dbReference>
<evidence type="ECO:0000256" key="6">
    <source>
        <dbReference type="SAM" id="Phobius"/>
    </source>
</evidence>
<gene>
    <name evidence="7" type="ORF">I553_8256</name>
</gene>
<reference evidence="7" key="1">
    <citation type="submission" date="2014-01" db="EMBL/GenBank/DDBJ databases">
        <authorList>
            <person name="Brown-Elliot B."/>
            <person name="Wallace R."/>
            <person name="Lenaerts A."/>
            <person name="Ordway D."/>
            <person name="DeGroote M.A."/>
            <person name="Parker T."/>
            <person name="Sizemore C."/>
            <person name="Tallon L.J."/>
            <person name="Sadzewicz L.K."/>
            <person name="Sengamalay N."/>
            <person name="Fraser C.M."/>
            <person name="Hine E."/>
            <person name="Shefchek K.A."/>
            <person name="Das S.P."/>
            <person name="Tettelin H."/>
        </authorList>
    </citation>
    <scope>NUCLEOTIDE SEQUENCE [LARGE SCALE GENOMIC DNA]</scope>
    <source>
        <strain evidence="7">4042</strain>
    </source>
</reference>
<dbReference type="PANTHER" id="PTHR39087">
    <property type="entry name" value="UPF0104 MEMBRANE PROTEIN MJ1595"/>
    <property type="match status" value="1"/>
</dbReference>
<sequence length="471" mass="49140">MSDDAPAGNLRQQQEEPVRGKYWWIRWVILAIVAIVLAIEVALVWDQLAKAWKSLLSAKWWWLVAAVLAAGASMHSFAQIQRTLLKSAGVRVKQWRSEAAYYAANSLSTTLPGGPVLSATFLLRQQRIWGASTLVASWQLVMSGVLQAVGLALLGLGGAFFLGAKNNPFSLLFTIGGFVALLLLGQAVASRPELIDGIGARVLSWVNSLRGKPADTGLEKWRETLTQLEAVSLSRRDLGVAFSWSLFNWIADVACLGFAAYAAGDKASLAGLTVAYAAARAVGTIPLMPGGLLVVEAVLVPGLVSSGMSLPDAISAMLVYRVISWLLIAAIGWVVFFFMFRTENEVDPDAVDVGVDGSSSDENLPQPDPPATGAVLRTVSGGAVSAYLTAVIGDAAAGPGRLPAPSGGAAGAPPGVPATGCTPAPGRPFCAPCISPSICGIVIGSLHFVPRPVSGCEIVCRSLATLGLASK</sequence>
<accession>X8BIJ0</accession>
<evidence type="ECO:0000256" key="4">
    <source>
        <dbReference type="ARBA" id="ARBA00022989"/>
    </source>
</evidence>
<evidence type="ECO:0000313" key="7">
    <source>
        <dbReference type="EMBL" id="EUA43922.1"/>
    </source>
</evidence>
<keyword evidence="4 6" id="KW-1133">Transmembrane helix</keyword>
<dbReference type="AlphaFoldDB" id="X8BIJ0"/>
<keyword evidence="2" id="KW-1003">Cell membrane</keyword>
<evidence type="ECO:0000256" key="2">
    <source>
        <dbReference type="ARBA" id="ARBA00022475"/>
    </source>
</evidence>
<feature type="transmembrane region" description="Helical" evidence="6">
    <location>
        <begin position="135"/>
        <end position="162"/>
    </location>
</feature>
<name>X8BIJ0_MYCXE</name>
<comment type="subcellular location">
    <subcellularLocation>
        <location evidence="1">Cell membrane</location>
        <topology evidence="1">Multi-pass membrane protein</topology>
    </subcellularLocation>
</comment>
<feature type="transmembrane region" description="Helical" evidence="6">
    <location>
        <begin position="60"/>
        <end position="78"/>
    </location>
</feature>
<dbReference type="PANTHER" id="PTHR39087:SF2">
    <property type="entry name" value="UPF0104 MEMBRANE PROTEIN MJ1595"/>
    <property type="match status" value="1"/>
</dbReference>
<feature type="transmembrane region" description="Helical" evidence="6">
    <location>
        <begin position="99"/>
        <end position="123"/>
    </location>
</feature>
<protein>
    <submittedName>
        <fullName evidence="7">TIGR00374 family protein</fullName>
    </submittedName>
</protein>
<comment type="caution">
    <text evidence="7">The sequence shown here is derived from an EMBL/GenBank/DDBJ whole genome shotgun (WGS) entry which is preliminary data.</text>
</comment>
<dbReference type="InterPro" id="IPR022791">
    <property type="entry name" value="L-PG_synthase/AglD"/>
</dbReference>
<feature type="transmembrane region" description="Helical" evidence="6">
    <location>
        <begin position="241"/>
        <end position="262"/>
    </location>
</feature>
<organism evidence="7">
    <name type="scientific">Mycobacterium xenopi 4042</name>
    <dbReference type="NCBI Taxonomy" id="1299334"/>
    <lineage>
        <taxon>Bacteria</taxon>
        <taxon>Bacillati</taxon>
        <taxon>Actinomycetota</taxon>
        <taxon>Actinomycetes</taxon>
        <taxon>Mycobacteriales</taxon>
        <taxon>Mycobacteriaceae</taxon>
        <taxon>Mycobacterium</taxon>
    </lineage>
</organism>
<feature type="transmembrane region" description="Helical" evidence="6">
    <location>
        <begin position="23"/>
        <end position="45"/>
    </location>
</feature>
<evidence type="ECO:0000256" key="3">
    <source>
        <dbReference type="ARBA" id="ARBA00022692"/>
    </source>
</evidence>
<proteinExistence type="predicted"/>
<dbReference type="Pfam" id="PF03706">
    <property type="entry name" value="LPG_synthase_TM"/>
    <property type="match status" value="1"/>
</dbReference>
<evidence type="ECO:0000256" key="1">
    <source>
        <dbReference type="ARBA" id="ARBA00004651"/>
    </source>
</evidence>
<feature type="transmembrane region" description="Helical" evidence="6">
    <location>
        <begin position="274"/>
        <end position="298"/>
    </location>
</feature>
<feature type="transmembrane region" description="Helical" evidence="6">
    <location>
        <begin position="169"/>
        <end position="189"/>
    </location>
</feature>
<evidence type="ECO:0000256" key="5">
    <source>
        <dbReference type="ARBA" id="ARBA00023136"/>
    </source>
</evidence>
<dbReference type="NCBIfam" id="TIGR00374">
    <property type="entry name" value="flippase-like domain"/>
    <property type="match status" value="1"/>
</dbReference>